<evidence type="ECO:0000256" key="1">
    <source>
        <dbReference type="ARBA" id="ARBA00010493"/>
    </source>
</evidence>
<dbReference type="SUPFAM" id="SSF53067">
    <property type="entry name" value="Actin-like ATPase domain"/>
    <property type="match status" value="2"/>
</dbReference>
<dbReference type="GO" id="GO:0016740">
    <property type="term" value="F:transferase activity"/>
    <property type="evidence" value="ECO:0007669"/>
    <property type="project" value="UniProtKB-KW"/>
</dbReference>
<evidence type="ECO:0000313" key="6">
    <source>
        <dbReference type="Proteomes" id="UP000388235"/>
    </source>
</evidence>
<evidence type="ECO:0000259" key="4">
    <source>
        <dbReference type="Pfam" id="PF00814"/>
    </source>
</evidence>
<proteinExistence type="inferred from homology"/>
<gene>
    <name evidence="5" type="primary">tsaB</name>
    <name evidence="5" type="ORF">GH975_07090</name>
</gene>
<protein>
    <recommendedName>
        <fullName evidence="2">tRNA threonylcarbamoyladenosine biosynthesis protein TsaB</fullName>
    </recommendedName>
    <alternativeName>
        <fullName evidence="3">t(6)A37 threonylcarbamoyladenosine biosynthesis protein TsaB</fullName>
    </alternativeName>
</protein>
<feature type="domain" description="Gcp-like" evidence="4">
    <location>
        <begin position="33"/>
        <end position="135"/>
    </location>
</feature>
<organism evidence="5 6">
    <name type="scientific">Litorivicinus lipolyticus</name>
    <dbReference type="NCBI Taxonomy" id="418701"/>
    <lineage>
        <taxon>Bacteria</taxon>
        <taxon>Pseudomonadati</taxon>
        <taxon>Pseudomonadota</taxon>
        <taxon>Gammaproteobacteria</taxon>
        <taxon>Oceanospirillales</taxon>
        <taxon>Litorivicinaceae</taxon>
        <taxon>Litorivicinus</taxon>
    </lineage>
</organism>
<evidence type="ECO:0000256" key="2">
    <source>
        <dbReference type="ARBA" id="ARBA00019012"/>
    </source>
</evidence>
<dbReference type="NCBIfam" id="TIGR03725">
    <property type="entry name" value="T6A_YeaZ"/>
    <property type="match status" value="1"/>
</dbReference>
<evidence type="ECO:0000313" key="5">
    <source>
        <dbReference type="EMBL" id="QGG80346.1"/>
    </source>
</evidence>
<accession>A0A5Q2QE94</accession>
<dbReference type="Proteomes" id="UP000388235">
    <property type="component" value="Chromosome"/>
</dbReference>
<sequence length="213" mass="22493">MNSLIIEAAGARCWLQLKIDSQHYFYASEPDGRHDQRLMPAVMALLGAHNLTLANIDTLGVGVGPGSFTGSRVAVASAQGIALGGPVTLKAMDSMALMALQAGPGLWQVALDARLGEVYSGCYQVTDQLEVVSAPGLMSAQALVLAPNAQPLGDGWPLVDLAATDVATGAVCIGWQAYLTELPHCTPETLVPVYLRETVNWKKRVDQPSPLSK</sequence>
<evidence type="ECO:0000256" key="3">
    <source>
        <dbReference type="ARBA" id="ARBA00032446"/>
    </source>
</evidence>
<keyword evidence="6" id="KW-1185">Reference proteome</keyword>
<dbReference type="InterPro" id="IPR022496">
    <property type="entry name" value="T6A_TsaB"/>
</dbReference>
<dbReference type="InterPro" id="IPR000905">
    <property type="entry name" value="Gcp-like_dom"/>
</dbReference>
<dbReference type="Gene3D" id="3.30.420.40">
    <property type="match status" value="2"/>
</dbReference>
<dbReference type="OrthoDB" id="9809995at2"/>
<dbReference type="KEGG" id="llp:GH975_07090"/>
<comment type="similarity">
    <text evidence="1">Belongs to the KAE1 / TsaD family. TsaB subfamily.</text>
</comment>
<dbReference type="InterPro" id="IPR043129">
    <property type="entry name" value="ATPase_NBD"/>
</dbReference>
<dbReference type="AlphaFoldDB" id="A0A5Q2QE94"/>
<dbReference type="GO" id="GO:0002949">
    <property type="term" value="P:tRNA threonylcarbamoyladenosine modification"/>
    <property type="evidence" value="ECO:0007669"/>
    <property type="project" value="InterPro"/>
</dbReference>
<name>A0A5Q2QE94_9GAMM</name>
<dbReference type="EMBL" id="CP045871">
    <property type="protein sequence ID" value="QGG80346.1"/>
    <property type="molecule type" value="Genomic_DNA"/>
</dbReference>
<reference evidence="5 6" key="1">
    <citation type="submission" date="2019-11" db="EMBL/GenBank/DDBJ databases">
        <authorList>
            <person name="Khan S.A."/>
            <person name="Jeon C.O."/>
            <person name="Chun B.H."/>
        </authorList>
    </citation>
    <scope>NUCLEOTIDE SEQUENCE [LARGE SCALE GENOMIC DNA]</scope>
    <source>
        <strain evidence="5 6">IMCC 1097</strain>
    </source>
</reference>
<dbReference type="Pfam" id="PF00814">
    <property type="entry name" value="TsaD"/>
    <property type="match status" value="1"/>
</dbReference>
<keyword evidence="5" id="KW-0808">Transferase</keyword>
<dbReference type="RefSeq" id="WP_153713850.1">
    <property type="nucleotide sequence ID" value="NZ_CP045871.1"/>
</dbReference>